<evidence type="ECO:0000256" key="1">
    <source>
        <dbReference type="ARBA" id="ARBA00023157"/>
    </source>
</evidence>
<feature type="signal peptide" evidence="3">
    <location>
        <begin position="1"/>
        <end position="24"/>
    </location>
</feature>
<dbReference type="EMBL" id="LR900683">
    <property type="protein sequence ID" value="CAD7246552.1"/>
    <property type="molecule type" value="Genomic_DNA"/>
</dbReference>
<dbReference type="GO" id="GO:0006508">
    <property type="term" value="P:proteolysis"/>
    <property type="evidence" value="ECO:0007669"/>
    <property type="project" value="InterPro"/>
</dbReference>
<dbReference type="OrthoDB" id="7863416at2759"/>
<evidence type="ECO:0000259" key="4">
    <source>
        <dbReference type="PROSITE" id="PS50240"/>
    </source>
</evidence>
<evidence type="ECO:0000256" key="2">
    <source>
        <dbReference type="SAM" id="MobiDB-lite"/>
    </source>
</evidence>
<dbReference type="InterPro" id="IPR018114">
    <property type="entry name" value="TRYPSIN_HIS"/>
</dbReference>
<feature type="domain" description="Peptidase S1" evidence="4">
    <location>
        <begin position="237"/>
        <end position="570"/>
    </location>
</feature>
<dbReference type="Pfam" id="PF00089">
    <property type="entry name" value="Trypsin"/>
    <property type="match status" value="2"/>
</dbReference>
<dbReference type="EMBL" id="CAJPEV010001166">
    <property type="protein sequence ID" value="CAG0891130.1"/>
    <property type="molecule type" value="Genomic_DNA"/>
</dbReference>
<dbReference type="PANTHER" id="PTHR24250">
    <property type="entry name" value="CHYMOTRYPSIN-RELATED"/>
    <property type="match status" value="1"/>
</dbReference>
<protein>
    <recommendedName>
        <fullName evidence="4">Peptidase S1 domain-containing protein</fullName>
    </recommendedName>
</protein>
<dbReference type="InterPro" id="IPR009003">
    <property type="entry name" value="Peptidase_S1_PA"/>
</dbReference>
<dbReference type="InterPro" id="IPR043504">
    <property type="entry name" value="Peptidase_S1_PA_chymotrypsin"/>
</dbReference>
<feature type="chain" id="PRO_5036209194" description="Peptidase S1 domain-containing protein" evidence="3">
    <location>
        <begin position="25"/>
        <end position="633"/>
    </location>
</feature>
<dbReference type="InterPro" id="IPR001254">
    <property type="entry name" value="Trypsin_dom"/>
</dbReference>
<organism evidence="5">
    <name type="scientific">Darwinula stevensoni</name>
    <dbReference type="NCBI Taxonomy" id="69355"/>
    <lineage>
        <taxon>Eukaryota</taxon>
        <taxon>Metazoa</taxon>
        <taxon>Ecdysozoa</taxon>
        <taxon>Arthropoda</taxon>
        <taxon>Crustacea</taxon>
        <taxon>Oligostraca</taxon>
        <taxon>Ostracoda</taxon>
        <taxon>Podocopa</taxon>
        <taxon>Podocopida</taxon>
        <taxon>Darwinulocopina</taxon>
        <taxon>Darwinuloidea</taxon>
        <taxon>Darwinulidae</taxon>
        <taxon>Darwinula</taxon>
    </lineage>
</organism>
<dbReference type="PROSITE" id="PS50240">
    <property type="entry name" value="TRYPSIN_DOM"/>
    <property type="match status" value="1"/>
</dbReference>
<name>A0A7R8XFX4_9CRUS</name>
<dbReference type="SMART" id="SM00020">
    <property type="entry name" value="Tryp_SPc"/>
    <property type="match status" value="1"/>
</dbReference>
<proteinExistence type="predicted"/>
<keyword evidence="6" id="KW-1185">Reference proteome</keyword>
<feature type="compositionally biased region" description="Basic and acidic residues" evidence="2">
    <location>
        <begin position="581"/>
        <end position="610"/>
    </location>
</feature>
<evidence type="ECO:0000313" key="6">
    <source>
        <dbReference type="Proteomes" id="UP000677054"/>
    </source>
</evidence>
<evidence type="ECO:0000313" key="5">
    <source>
        <dbReference type="EMBL" id="CAD7246552.1"/>
    </source>
</evidence>
<dbReference type="PROSITE" id="PS00134">
    <property type="entry name" value="TRYPSIN_HIS"/>
    <property type="match status" value="1"/>
</dbReference>
<dbReference type="Gene3D" id="2.40.10.10">
    <property type="entry name" value="Trypsin-like serine proteases"/>
    <property type="match status" value="2"/>
</dbReference>
<dbReference type="Proteomes" id="UP000677054">
    <property type="component" value="Unassembled WGS sequence"/>
</dbReference>
<dbReference type="PANTHER" id="PTHR24250:SF27">
    <property type="entry name" value="ELASTASE 2 LIKE"/>
    <property type="match status" value="1"/>
</dbReference>
<dbReference type="AlphaFoldDB" id="A0A7R8XFX4"/>
<gene>
    <name evidence="5" type="ORF">DSTB1V02_LOCUS6400</name>
</gene>
<accession>A0A7R8XFX4</accession>
<keyword evidence="1" id="KW-1015">Disulfide bond</keyword>
<feature type="region of interest" description="Disordered" evidence="2">
    <location>
        <begin position="569"/>
        <end position="611"/>
    </location>
</feature>
<dbReference type="SUPFAM" id="SSF50494">
    <property type="entry name" value="Trypsin-like serine proteases"/>
    <property type="match status" value="2"/>
</dbReference>
<keyword evidence="3" id="KW-0732">Signal</keyword>
<sequence>MRNASWFRLKGYIPAVVLLCRVKATSVRVRVGSVDKTAGLVFPAQNFFAHELFDRGETMTQLRSPSSCTFTATGYDIALVQLTTRLTFGPTIQSICYPTSDSMTAFKGNSACSHTAYGWGATDSVAMQYPSILQKLGFNLVADSPNCNSFTNERVICARGISPGSDACRVCLILQLTHSRCVKKSGSDECKGIIMEKPSSSSEFTSFSHETHSLVPDPGYISQAAETLAYEATMDNLVKGTNILAAIIELRRIAVYTPSSDDPALRTVNVDGISRSRLVEPSLDEVLGTSHGNAGEAGWAARSIISDMWIVTAGHCIYDDNMMKARAVRVRVGSVDKTAGSVVLAQNFFAHASFDPGETMTQLRSPSSSTVQTHGYDIALVQLTSRLTFGPTIQPICYPTSDSITGFKGISSCSHTAYGWGATDSAATQYPNILQKLGFTVVANSPYCGNFTDGRVICAQGISPGSDACRLRHGSHLGRRYLPRRISPYHHITMTVKILKVDFGQKETLKPQRHARRHDFGVVLGVVLWRFAKHEPYLDRGHLHHLAIKTAMKAGSLEPSSDDEYWTEVTPTNTCDGTGPVRRDGTGPVRRDGTGPVRRDGTGPVRRDQSRVQVVSRTFPHVYAMPYKDARDG</sequence>
<reference evidence="5" key="1">
    <citation type="submission" date="2020-11" db="EMBL/GenBank/DDBJ databases">
        <authorList>
            <person name="Tran Van P."/>
        </authorList>
    </citation>
    <scope>NUCLEOTIDE SEQUENCE</scope>
</reference>
<evidence type="ECO:0000256" key="3">
    <source>
        <dbReference type="SAM" id="SignalP"/>
    </source>
</evidence>
<dbReference type="GO" id="GO:0004252">
    <property type="term" value="F:serine-type endopeptidase activity"/>
    <property type="evidence" value="ECO:0007669"/>
    <property type="project" value="InterPro"/>
</dbReference>